<feature type="compositionally biased region" description="Basic and acidic residues" evidence="1">
    <location>
        <begin position="658"/>
        <end position="669"/>
    </location>
</feature>
<evidence type="ECO:0000313" key="2">
    <source>
        <dbReference type="EMBL" id="KAG9251262.1"/>
    </source>
</evidence>
<gene>
    <name evidence="2" type="ORF">F5Z01DRAFT_663745</name>
</gene>
<feature type="non-terminal residue" evidence="2">
    <location>
        <position position="1"/>
    </location>
</feature>
<dbReference type="GeneID" id="70294948"/>
<dbReference type="Proteomes" id="UP000887229">
    <property type="component" value="Unassembled WGS sequence"/>
</dbReference>
<comment type="caution">
    <text evidence="2">The sequence shown here is derived from an EMBL/GenBank/DDBJ whole genome shotgun (WGS) entry which is preliminary data.</text>
</comment>
<dbReference type="RefSeq" id="XP_046115186.1">
    <property type="nucleotide sequence ID" value="XM_046264045.1"/>
</dbReference>
<feature type="compositionally biased region" description="Basic and acidic residues" evidence="1">
    <location>
        <begin position="594"/>
        <end position="614"/>
    </location>
</feature>
<dbReference type="OrthoDB" id="2922289at2759"/>
<name>A0A9P8CLP2_9HYPO</name>
<evidence type="ECO:0000256" key="1">
    <source>
        <dbReference type="SAM" id="MobiDB-lite"/>
    </source>
</evidence>
<dbReference type="EMBL" id="MU251269">
    <property type="protein sequence ID" value="KAG9251262.1"/>
    <property type="molecule type" value="Genomic_DNA"/>
</dbReference>
<dbReference type="AlphaFoldDB" id="A0A9P8CLP2"/>
<dbReference type="PANTHER" id="PTHR40788">
    <property type="entry name" value="CLR5 DOMAIN-CONTAINING PROTEIN-RELATED"/>
    <property type="match status" value="1"/>
</dbReference>
<proteinExistence type="predicted"/>
<protein>
    <recommendedName>
        <fullName evidence="4">Ipa protein</fullName>
    </recommendedName>
</protein>
<organism evidence="2 3">
    <name type="scientific">Emericellopsis atlantica</name>
    <dbReference type="NCBI Taxonomy" id="2614577"/>
    <lineage>
        <taxon>Eukaryota</taxon>
        <taxon>Fungi</taxon>
        <taxon>Dikarya</taxon>
        <taxon>Ascomycota</taxon>
        <taxon>Pezizomycotina</taxon>
        <taxon>Sordariomycetes</taxon>
        <taxon>Hypocreomycetidae</taxon>
        <taxon>Hypocreales</taxon>
        <taxon>Bionectriaceae</taxon>
        <taxon>Emericellopsis</taxon>
    </lineage>
</organism>
<dbReference type="PANTHER" id="PTHR40788:SF1">
    <property type="entry name" value="IPA PROTEIN"/>
    <property type="match status" value="1"/>
</dbReference>
<sequence length="809" mass="90194">MDCLAAKLVEDLQPMADWLTLSYKQQGGEFDQAWRAFNADERLQIYEMSIEACENELPGPYKFLWRHAPLWPDIGLEAIVRGTPETLINIFRHRASTTPEQQLLERSATGANSDLELVQELPEIEGIESSIQVVSGIVSDPLEAAPGLCPGNIRTACHGMFANANPKSTIVAKTVVYMRQAVLFTWLYVIWRRVLPDRELQPSEPPDLPLVLRPIVEDPSEGLLVDLNESFEDFKASLKSVKRDSTQLKSLVDMAAEQASYNRQHCYFLRCNPKALCAIAGFYTKSKAGVVSGKEVSSHGSNLHNDCSVGVLEALQRAAKVDAAWTYIVNLLSDLRRDMPTTYRTQLLQELANMCDLTFRADKALVTRLFQTGLGRAWFERVSDVPDKLGNYRHRMVGDPRAELSPNDPRLWLLNACETGADAYHVAYWMRKFVAPSVDGMPTKNSTLSDLPSPLRALVQHLYVSARLEVSLRAYIPMPSPSRKKGLLFLSRFYELETEFVALEAKASKMAFAKPSYRLNKPEVAKQAINTIEGLYADKYGTSLDDVYFDLVEDCLSALATVHWEAVEGSKPAAPKKTDIQVQGEGEILSQKAPPEDEHCPQELHHEAESECPAKHMNNPLQSEQPTRMPSKTAAQPIPPTGPELQKGPFIPWPGIDEPTRAFDTSPRREKTKTRPAQSTLSTPNSAETRPSKRELDDASGTKPESTPCIKISVSATTAKTFTDIFCKAVHRPSVSWSAFEAAMTELGFSVIPNGGSILAFIPPESMGPVRALIAHRPHKAHMEGRKTLHIAKDLRRRYGWTEETFDVK</sequence>
<feature type="region of interest" description="Disordered" evidence="1">
    <location>
        <begin position="589"/>
        <end position="708"/>
    </location>
</feature>
<evidence type="ECO:0000313" key="3">
    <source>
        <dbReference type="Proteomes" id="UP000887229"/>
    </source>
</evidence>
<accession>A0A9P8CLP2</accession>
<keyword evidence="3" id="KW-1185">Reference proteome</keyword>
<feature type="compositionally biased region" description="Polar residues" evidence="1">
    <location>
        <begin position="619"/>
        <end position="634"/>
    </location>
</feature>
<reference evidence="2" key="1">
    <citation type="journal article" date="2021" name="IMA Fungus">
        <title>Genomic characterization of three marine fungi, including Emericellopsis atlantica sp. nov. with signatures of a generalist lifestyle and marine biomass degradation.</title>
        <authorList>
            <person name="Hagestad O.C."/>
            <person name="Hou L."/>
            <person name="Andersen J.H."/>
            <person name="Hansen E.H."/>
            <person name="Altermark B."/>
            <person name="Li C."/>
            <person name="Kuhnert E."/>
            <person name="Cox R.J."/>
            <person name="Crous P.W."/>
            <person name="Spatafora J.W."/>
            <person name="Lail K."/>
            <person name="Amirebrahimi M."/>
            <person name="Lipzen A."/>
            <person name="Pangilinan J."/>
            <person name="Andreopoulos W."/>
            <person name="Hayes R.D."/>
            <person name="Ng V."/>
            <person name="Grigoriev I.V."/>
            <person name="Jackson S.A."/>
            <person name="Sutton T.D.S."/>
            <person name="Dobson A.D.W."/>
            <person name="Rama T."/>
        </authorList>
    </citation>
    <scope>NUCLEOTIDE SEQUENCE</scope>
    <source>
        <strain evidence="2">TS7</strain>
    </source>
</reference>
<feature type="compositionally biased region" description="Polar residues" evidence="1">
    <location>
        <begin position="675"/>
        <end position="689"/>
    </location>
</feature>
<evidence type="ECO:0008006" key="4">
    <source>
        <dbReference type="Google" id="ProtNLM"/>
    </source>
</evidence>